<dbReference type="Proteomes" id="UP001242513">
    <property type="component" value="Chromosome"/>
</dbReference>
<evidence type="ECO:0000313" key="4">
    <source>
        <dbReference type="Proteomes" id="UP001242513"/>
    </source>
</evidence>
<name>A0AAX3UD23_9LACO</name>
<evidence type="ECO:0000256" key="2">
    <source>
        <dbReference type="ARBA" id="ARBA00022679"/>
    </source>
</evidence>
<dbReference type="InterPro" id="IPR051159">
    <property type="entry name" value="Hexapeptide_acetyltransf"/>
</dbReference>
<dbReference type="RefSeq" id="WP_013854756.1">
    <property type="nucleotide sequence ID" value="NZ_CP123735.1"/>
</dbReference>
<keyword evidence="3" id="KW-0012">Acyltransferase</keyword>
<reference evidence="3" key="1">
    <citation type="journal article" date="2022" name="Food Funct.">
        <title>Lactobacillus kefiranofaciens ZW18 from Kefir enhances the anti-tumor effect of anti-programmed cell death 1 (PD-1) immunotherapy by modulating the gut microbiota.</title>
        <authorList>
            <person name="Zhao J."/>
            <person name="Wang Y."/>
            <person name="Wang J."/>
            <person name="Lv M."/>
            <person name="Zhou C."/>
            <person name="Jia L."/>
            <person name="Geng W."/>
        </authorList>
    </citation>
    <scope>NUCLEOTIDE SEQUENCE</scope>
    <source>
        <strain evidence="3">ZW18</strain>
    </source>
</reference>
<keyword evidence="2 3" id="KW-0808">Transferase</keyword>
<evidence type="ECO:0000256" key="1">
    <source>
        <dbReference type="ARBA" id="ARBA00007274"/>
    </source>
</evidence>
<gene>
    <name evidence="3" type="ORF">QEJ78_09405</name>
</gene>
<dbReference type="Pfam" id="PF00132">
    <property type="entry name" value="Hexapep"/>
    <property type="match status" value="1"/>
</dbReference>
<dbReference type="PANTHER" id="PTHR23416">
    <property type="entry name" value="SIALIC ACID SYNTHASE-RELATED"/>
    <property type="match status" value="1"/>
</dbReference>
<reference evidence="3" key="2">
    <citation type="submission" date="2023-04" db="EMBL/GenBank/DDBJ databases">
        <authorList>
            <person name="Wang Y."/>
        </authorList>
    </citation>
    <scope>NUCLEOTIDE SEQUENCE</scope>
    <source>
        <strain evidence="3">ZW18</strain>
    </source>
</reference>
<protein>
    <submittedName>
        <fullName evidence="3">Acyltransferase</fullName>
        <ecNumber evidence="3">2.3.1.-</ecNumber>
    </submittedName>
</protein>
<dbReference type="InterPro" id="IPR011004">
    <property type="entry name" value="Trimer_LpxA-like_sf"/>
</dbReference>
<dbReference type="SUPFAM" id="SSF51161">
    <property type="entry name" value="Trimeric LpxA-like enzymes"/>
    <property type="match status" value="1"/>
</dbReference>
<dbReference type="EC" id="2.3.1.-" evidence="3"/>
<dbReference type="PANTHER" id="PTHR23416:SF23">
    <property type="entry name" value="ACETYLTRANSFERASE C18B11.09C-RELATED"/>
    <property type="match status" value="1"/>
</dbReference>
<dbReference type="GO" id="GO:0008374">
    <property type="term" value="F:O-acyltransferase activity"/>
    <property type="evidence" value="ECO:0007669"/>
    <property type="project" value="TreeGrafter"/>
</dbReference>
<dbReference type="EMBL" id="CP123735">
    <property type="protein sequence ID" value="WGO85556.1"/>
    <property type="molecule type" value="Genomic_DNA"/>
</dbReference>
<proteinExistence type="inferred from homology"/>
<evidence type="ECO:0000313" key="3">
    <source>
        <dbReference type="EMBL" id="WGO85556.1"/>
    </source>
</evidence>
<accession>A0AAX3UD23</accession>
<dbReference type="Gene3D" id="2.160.10.10">
    <property type="entry name" value="Hexapeptide repeat proteins"/>
    <property type="match status" value="1"/>
</dbReference>
<comment type="similarity">
    <text evidence="1">Belongs to the transferase hexapeptide repeat family.</text>
</comment>
<organism evidence="3 4">
    <name type="scientific">Lactobacillus kefiranofaciens</name>
    <dbReference type="NCBI Taxonomy" id="267818"/>
    <lineage>
        <taxon>Bacteria</taxon>
        <taxon>Bacillati</taxon>
        <taxon>Bacillota</taxon>
        <taxon>Bacilli</taxon>
        <taxon>Lactobacillales</taxon>
        <taxon>Lactobacillaceae</taxon>
        <taxon>Lactobacillus</taxon>
    </lineage>
</organism>
<dbReference type="CDD" id="cd04647">
    <property type="entry name" value="LbH_MAT_like"/>
    <property type="match status" value="1"/>
</dbReference>
<dbReference type="AlphaFoldDB" id="A0AAX3UD23"/>
<sequence>MSIKDKIKTILFGYKATEETYLTHLRNSGVKLGTNIKIFRPFNTTIDVQNPHLLTIGNDVQITGPVTILTHDYSWSVLKKKYGIIYGNQRKTVIGNNVFIGWGVTILGGSHIGDNVIIGANSVVSGNVDSNSVYAGNPARKLMTLEEYRDKREKRQLKEAVEYVLEYKKRFKTYPPEEKMDEYFFLFRPSKIFNEYRAQLELMRNFDKSLKKLNNSNTQFLSYKEFLNYCKKQKMVERK</sequence>
<dbReference type="InterPro" id="IPR001451">
    <property type="entry name" value="Hexapep"/>
</dbReference>